<keyword evidence="3" id="KW-1185">Reference proteome</keyword>
<sequence length="182" mass="20045">MKNNHIRSLSLRWLFLTFLAVLLGGCVARGVSGLAPEGQTVTSLSSVTHYGKGIGVSEFYVNGKWGGVQYNGWGGGGSTVCCLGLPEKPSLPLMVTVKWKTYRTNFKEERWHEATVPVHFSENEVGYLYIHFFPGHRVEVWSSAKYGPGNPKYQGPAYPSGPAPDYVPLPDEKPQPTKKKST</sequence>
<gene>
    <name evidence="2" type="ORF">V8G57_16230</name>
</gene>
<evidence type="ECO:0000313" key="3">
    <source>
        <dbReference type="Proteomes" id="UP001495910"/>
    </source>
</evidence>
<dbReference type="Pfam" id="PF11745">
    <property type="entry name" value="DUF3304"/>
    <property type="match status" value="1"/>
</dbReference>
<reference evidence="2 3" key="1">
    <citation type="submission" date="2024-02" db="EMBL/GenBank/DDBJ databases">
        <title>Draft genome sequence of Collimonas sp. strain H4R21, an effective mineral-weathering bacterial strain isolated from the beech rhizosphere.</title>
        <authorList>
            <person name="Morin E."/>
            <person name="Uroz S."/>
            <person name="Leveau J.H.J."/>
            <person name="Kumar R."/>
            <person name="Rey M.W."/>
            <person name="Pham J."/>
        </authorList>
    </citation>
    <scope>NUCLEOTIDE SEQUENCE [LARGE SCALE GENOMIC DNA]</scope>
    <source>
        <strain evidence="2 3">H4R21</strain>
    </source>
</reference>
<comment type="caution">
    <text evidence="2">The sequence shown here is derived from an EMBL/GenBank/DDBJ whole genome shotgun (WGS) entry which is preliminary data.</text>
</comment>
<organism evidence="2 3">
    <name type="scientific">Collimonas rhizosphaerae</name>
    <dbReference type="NCBI Taxonomy" id="3126357"/>
    <lineage>
        <taxon>Bacteria</taxon>
        <taxon>Pseudomonadati</taxon>
        <taxon>Pseudomonadota</taxon>
        <taxon>Betaproteobacteria</taxon>
        <taxon>Burkholderiales</taxon>
        <taxon>Oxalobacteraceae</taxon>
        <taxon>Collimonas</taxon>
    </lineage>
</organism>
<dbReference type="RefSeq" id="WP_342830247.1">
    <property type="nucleotide sequence ID" value="NZ_JBANDC010000011.1"/>
</dbReference>
<proteinExistence type="predicted"/>
<feature type="region of interest" description="Disordered" evidence="1">
    <location>
        <begin position="152"/>
        <end position="182"/>
    </location>
</feature>
<dbReference type="InterPro" id="IPR021733">
    <property type="entry name" value="DUF3304"/>
</dbReference>
<dbReference type="EMBL" id="JBANDC010000011">
    <property type="protein sequence ID" value="MEM4988942.1"/>
    <property type="molecule type" value="Genomic_DNA"/>
</dbReference>
<accession>A0ABU9PYE0</accession>
<name>A0ABU9PYE0_9BURK</name>
<protein>
    <submittedName>
        <fullName evidence="2">DUF3304 domain-containing protein</fullName>
    </submittedName>
</protein>
<dbReference type="PROSITE" id="PS51257">
    <property type="entry name" value="PROKAR_LIPOPROTEIN"/>
    <property type="match status" value="1"/>
</dbReference>
<evidence type="ECO:0000313" key="2">
    <source>
        <dbReference type="EMBL" id="MEM4988942.1"/>
    </source>
</evidence>
<dbReference type="Proteomes" id="UP001495910">
    <property type="component" value="Unassembled WGS sequence"/>
</dbReference>
<evidence type="ECO:0000256" key="1">
    <source>
        <dbReference type="SAM" id="MobiDB-lite"/>
    </source>
</evidence>